<sequence length="422" mass="47574">MLTFEDECRLARNVAFLAYAQEDPNCIPAVCVEQDVRRVALNIRLATNSGTQLLKNALAGLQKIFDLMAAGNETWPLEEHIFTLIIEMCSERILTRLGLASRKTTAGRKQKQPFVRALEGVRALIEAAAKTDDTEMSESKQGFLAGAREVSKSVTRWEDHRSIESLKGIVAAICHFKDSTNLDRILASIPDTQLVPTAKVSIKNKVNKVSRYRELARWFSRRARDNAAYRQLQALQINLPERFHGREPCATPKIPLFIETINLATFPEIYKTKTVKRMYNILQTTAPAADAQFRQRLSKTLGESKIHAEVQLAYFYELNKDTIPLMPRAVCSSKDACWLCNIFVDAHGKMFTPRCHGVLYPGWRQPHIPGSSLTDSIVAQMAARLRRQVAESVRALLQRGERTVYPQPNESTLTMLSQSLST</sequence>
<dbReference type="InterPro" id="IPR027796">
    <property type="entry name" value="OTT_1508_deam-like"/>
</dbReference>
<feature type="non-terminal residue" evidence="1">
    <location>
        <position position="422"/>
    </location>
</feature>
<dbReference type="InParanoid" id="A0A136IR33"/>
<dbReference type="AlphaFoldDB" id="A0A136IR33"/>
<name>A0A136IR33_9PEZI</name>
<accession>A0A136IR33</accession>
<evidence type="ECO:0000313" key="2">
    <source>
        <dbReference type="Proteomes" id="UP000070501"/>
    </source>
</evidence>
<dbReference type="Proteomes" id="UP000070501">
    <property type="component" value="Unassembled WGS sequence"/>
</dbReference>
<protein>
    <submittedName>
        <fullName evidence="1">Uncharacterized protein</fullName>
    </submittedName>
</protein>
<organism evidence="1 2">
    <name type="scientific">Microdochium bolleyi</name>
    <dbReference type="NCBI Taxonomy" id="196109"/>
    <lineage>
        <taxon>Eukaryota</taxon>
        <taxon>Fungi</taxon>
        <taxon>Dikarya</taxon>
        <taxon>Ascomycota</taxon>
        <taxon>Pezizomycotina</taxon>
        <taxon>Sordariomycetes</taxon>
        <taxon>Xylariomycetidae</taxon>
        <taxon>Xylariales</taxon>
        <taxon>Microdochiaceae</taxon>
        <taxon>Microdochium</taxon>
    </lineage>
</organism>
<gene>
    <name evidence="1" type="ORF">Micbo1qcDRAFT_124921</name>
</gene>
<proteinExistence type="predicted"/>
<dbReference type="EMBL" id="KQ964263">
    <property type="protein sequence ID" value="KXJ87328.1"/>
    <property type="molecule type" value="Genomic_DNA"/>
</dbReference>
<reference evidence="2" key="1">
    <citation type="submission" date="2016-02" db="EMBL/GenBank/DDBJ databases">
        <title>Draft genome sequence of Microdochium bolleyi, a fungal endophyte of beachgrass.</title>
        <authorList>
            <consortium name="DOE Joint Genome Institute"/>
            <person name="David A.S."/>
            <person name="May G."/>
            <person name="Haridas S."/>
            <person name="Lim J."/>
            <person name="Wang M."/>
            <person name="Labutti K."/>
            <person name="Lipzen A."/>
            <person name="Barry K."/>
            <person name="Grigoriev I.V."/>
        </authorList>
    </citation>
    <scope>NUCLEOTIDE SEQUENCE [LARGE SCALE GENOMIC DNA]</scope>
    <source>
        <strain evidence="2">J235TASD1</strain>
    </source>
</reference>
<evidence type="ECO:0000313" key="1">
    <source>
        <dbReference type="EMBL" id="KXJ87328.1"/>
    </source>
</evidence>
<dbReference type="OrthoDB" id="4851849at2759"/>
<dbReference type="Pfam" id="PF14441">
    <property type="entry name" value="OTT_1508_deam"/>
    <property type="match status" value="1"/>
</dbReference>
<keyword evidence="2" id="KW-1185">Reference proteome</keyword>